<dbReference type="RefSeq" id="WP_343766007.1">
    <property type="nucleotide sequence ID" value="NZ_BAAAFG010000015.1"/>
</dbReference>
<keyword evidence="5" id="KW-0788">Thiol protease</keyword>
<evidence type="ECO:0000256" key="2">
    <source>
        <dbReference type="ARBA" id="ARBA00022670"/>
    </source>
</evidence>
<dbReference type="PROSITE" id="PS51257">
    <property type="entry name" value="PROKAR_LIPOPROTEIN"/>
    <property type="match status" value="1"/>
</dbReference>
<evidence type="ECO:0000256" key="5">
    <source>
        <dbReference type="ARBA" id="ARBA00022807"/>
    </source>
</evidence>
<evidence type="ECO:0000313" key="7">
    <source>
        <dbReference type="EMBL" id="GAA0872525.1"/>
    </source>
</evidence>
<reference evidence="8" key="1">
    <citation type="journal article" date="2019" name="Int. J. Syst. Evol. Microbiol.">
        <title>The Global Catalogue of Microorganisms (GCM) 10K type strain sequencing project: providing services to taxonomists for standard genome sequencing and annotation.</title>
        <authorList>
            <consortium name="The Broad Institute Genomics Platform"/>
            <consortium name="The Broad Institute Genome Sequencing Center for Infectious Disease"/>
            <person name="Wu L."/>
            <person name="Ma J."/>
        </authorList>
    </citation>
    <scope>NUCLEOTIDE SEQUENCE [LARGE SCALE GENOMIC DNA]</scope>
    <source>
        <strain evidence="8">JCM 16082</strain>
    </source>
</reference>
<keyword evidence="8" id="KW-1185">Reference proteome</keyword>
<dbReference type="SUPFAM" id="SSF54001">
    <property type="entry name" value="Cysteine proteinases"/>
    <property type="match status" value="1"/>
</dbReference>
<keyword evidence="2" id="KW-0645">Protease</keyword>
<dbReference type="InterPro" id="IPR000064">
    <property type="entry name" value="NLP_P60_dom"/>
</dbReference>
<evidence type="ECO:0000256" key="3">
    <source>
        <dbReference type="ARBA" id="ARBA00022729"/>
    </source>
</evidence>
<dbReference type="Pfam" id="PF00877">
    <property type="entry name" value="NLPC_P60"/>
    <property type="match status" value="1"/>
</dbReference>
<protein>
    <recommendedName>
        <fullName evidence="6">NlpC/P60 domain-containing protein</fullName>
    </recommendedName>
</protein>
<feature type="domain" description="NlpC/P60" evidence="6">
    <location>
        <begin position="45"/>
        <end position="173"/>
    </location>
</feature>
<evidence type="ECO:0000256" key="1">
    <source>
        <dbReference type="ARBA" id="ARBA00007074"/>
    </source>
</evidence>
<name>A0ABP3XT00_9FLAO</name>
<proteinExistence type="inferred from homology"/>
<keyword evidence="3" id="KW-0732">Signal</keyword>
<comment type="similarity">
    <text evidence="1">Belongs to the peptidase C40 family.</text>
</comment>
<comment type="caution">
    <text evidence="7">The sequence shown here is derived from an EMBL/GenBank/DDBJ whole genome shotgun (WGS) entry which is preliminary data.</text>
</comment>
<organism evidence="7 8">
    <name type="scientific">Gangjinia marincola</name>
    <dbReference type="NCBI Taxonomy" id="578463"/>
    <lineage>
        <taxon>Bacteria</taxon>
        <taxon>Pseudomonadati</taxon>
        <taxon>Bacteroidota</taxon>
        <taxon>Flavobacteriia</taxon>
        <taxon>Flavobacteriales</taxon>
        <taxon>Flavobacteriaceae</taxon>
        <taxon>Gangjinia</taxon>
    </lineage>
</organism>
<dbReference type="InterPro" id="IPR052062">
    <property type="entry name" value="Murein_DD/LD_carboxypeptidase"/>
</dbReference>
<sequence length="173" mass="19368">MKAFLTILFLSVLVVSCGSSKRSIKTNNAITSSSSSIPVGSGEDYTLVGARVSLYAKQFEGVKYRYGGNTRKGMDCSGLICQSYLSENITLPRRSRDMSLQGERLKLKEVTLGDLLFFGTRKNSKVINHVGMVVELDEHHIYFIHSTSSRGVIISALDQEYWRKAFVMARRMI</sequence>
<dbReference type="EMBL" id="BAAAFG010000015">
    <property type="protein sequence ID" value="GAA0872525.1"/>
    <property type="molecule type" value="Genomic_DNA"/>
</dbReference>
<accession>A0ABP3XT00</accession>
<dbReference type="InterPro" id="IPR038765">
    <property type="entry name" value="Papain-like_cys_pep_sf"/>
</dbReference>
<dbReference type="PANTHER" id="PTHR47360:SF1">
    <property type="entry name" value="ENDOPEPTIDASE NLPC-RELATED"/>
    <property type="match status" value="1"/>
</dbReference>
<dbReference type="PROSITE" id="PS51935">
    <property type="entry name" value="NLPC_P60"/>
    <property type="match status" value="1"/>
</dbReference>
<dbReference type="Proteomes" id="UP001500507">
    <property type="component" value="Unassembled WGS sequence"/>
</dbReference>
<dbReference type="PANTHER" id="PTHR47360">
    <property type="entry name" value="MUREIN DD-ENDOPEPTIDASE MEPS/MUREIN LD-CARBOXYPEPTIDASE"/>
    <property type="match status" value="1"/>
</dbReference>
<evidence type="ECO:0000313" key="8">
    <source>
        <dbReference type="Proteomes" id="UP001500507"/>
    </source>
</evidence>
<dbReference type="Gene3D" id="3.90.1720.10">
    <property type="entry name" value="endopeptidase domain like (from Nostoc punctiforme)"/>
    <property type="match status" value="1"/>
</dbReference>
<evidence type="ECO:0000259" key="6">
    <source>
        <dbReference type="PROSITE" id="PS51935"/>
    </source>
</evidence>
<gene>
    <name evidence="7" type="ORF">GCM10009117_16720</name>
</gene>
<keyword evidence="4" id="KW-0378">Hydrolase</keyword>
<evidence type="ECO:0000256" key="4">
    <source>
        <dbReference type="ARBA" id="ARBA00022801"/>
    </source>
</evidence>